<comment type="similarity">
    <text evidence="4">Belongs to the SIMIBI class G3E GTPase family. ZNG1 subfamily.</text>
</comment>
<comment type="catalytic activity">
    <reaction evidence="6">
        <text>GTP + H2O = GDP + phosphate + H(+)</text>
        <dbReference type="Rhea" id="RHEA:19669"/>
        <dbReference type="ChEBI" id="CHEBI:15377"/>
        <dbReference type="ChEBI" id="CHEBI:15378"/>
        <dbReference type="ChEBI" id="CHEBI:37565"/>
        <dbReference type="ChEBI" id="CHEBI:43474"/>
        <dbReference type="ChEBI" id="CHEBI:58189"/>
    </reaction>
    <physiologicalReaction direction="left-to-right" evidence="6">
        <dbReference type="Rhea" id="RHEA:19670"/>
    </physiologicalReaction>
</comment>
<dbReference type="EMBL" id="JAFBWN010000008">
    <property type="protein sequence ID" value="MBM2355528.1"/>
    <property type="molecule type" value="Genomic_DNA"/>
</dbReference>
<dbReference type="InterPro" id="IPR051316">
    <property type="entry name" value="Zinc-reg_GTPase_activator"/>
</dbReference>
<dbReference type="Gene3D" id="3.40.50.300">
    <property type="entry name" value="P-loop containing nucleotide triphosphate hydrolases"/>
    <property type="match status" value="1"/>
</dbReference>
<dbReference type="Pfam" id="PF07683">
    <property type="entry name" value="CobW_C"/>
    <property type="match status" value="1"/>
</dbReference>
<evidence type="ECO:0000256" key="1">
    <source>
        <dbReference type="ARBA" id="ARBA00022741"/>
    </source>
</evidence>
<dbReference type="PANTHER" id="PTHR13748">
    <property type="entry name" value="COBW-RELATED"/>
    <property type="match status" value="1"/>
</dbReference>
<dbReference type="PANTHER" id="PTHR13748:SF62">
    <property type="entry name" value="COBW DOMAIN-CONTAINING PROTEIN"/>
    <property type="match status" value="1"/>
</dbReference>
<evidence type="ECO:0000313" key="8">
    <source>
        <dbReference type="EMBL" id="MBM2355528.1"/>
    </source>
</evidence>
<dbReference type="GO" id="GO:0005737">
    <property type="term" value="C:cytoplasm"/>
    <property type="evidence" value="ECO:0007669"/>
    <property type="project" value="TreeGrafter"/>
</dbReference>
<keyword evidence="2" id="KW-0378">Hydrolase</keyword>
<gene>
    <name evidence="8" type="ORF">JQX14_13330</name>
</gene>
<dbReference type="Proteomes" id="UP000809337">
    <property type="component" value="Unassembled WGS sequence"/>
</dbReference>
<dbReference type="GO" id="GO:0016787">
    <property type="term" value="F:hydrolase activity"/>
    <property type="evidence" value="ECO:0007669"/>
    <property type="project" value="UniProtKB-KW"/>
</dbReference>
<organism evidence="8 9">
    <name type="scientific">Pseudosulfitobacter pseudonitzschiae</name>
    <dbReference type="NCBI Taxonomy" id="1402135"/>
    <lineage>
        <taxon>Bacteria</taxon>
        <taxon>Pseudomonadati</taxon>
        <taxon>Pseudomonadota</taxon>
        <taxon>Alphaproteobacteria</taxon>
        <taxon>Rhodobacterales</taxon>
        <taxon>Roseobacteraceae</taxon>
        <taxon>Pseudosulfitobacter</taxon>
    </lineage>
</organism>
<feature type="domain" description="CobW C-terminal" evidence="7">
    <location>
        <begin position="209"/>
        <end position="298"/>
    </location>
</feature>
<evidence type="ECO:0000256" key="5">
    <source>
        <dbReference type="ARBA" id="ARBA00045658"/>
    </source>
</evidence>
<dbReference type="Pfam" id="PF02492">
    <property type="entry name" value="cobW"/>
    <property type="match status" value="1"/>
</dbReference>
<proteinExistence type="inferred from homology"/>
<dbReference type="SMART" id="SM00833">
    <property type="entry name" value="CobW_C"/>
    <property type="match status" value="1"/>
</dbReference>
<dbReference type="SUPFAM" id="SSF52540">
    <property type="entry name" value="P-loop containing nucleoside triphosphate hydrolases"/>
    <property type="match status" value="1"/>
</dbReference>
<dbReference type="Gene3D" id="3.30.1220.10">
    <property type="entry name" value="CobW-like, C-terminal domain"/>
    <property type="match status" value="1"/>
</dbReference>
<dbReference type="InterPro" id="IPR011629">
    <property type="entry name" value="CobW-like_C"/>
</dbReference>
<dbReference type="InterPro" id="IPR036627">
    <property type="entry name" value="CobW-likC_sf"/>
</dbReference>
<dbReference type="AlphaFoldDB" id="A0A9Q2NQ50"/>
<protein>
    <submittedName>
        <fullName evidence="8">GTP-binding protein</fullName>
    </submittedName>
</protein>
<sequence>MSVPVLLVTGFLGAGKTTFINQLLQAEHGLRIAAIVNDFGSINIDAALLDAAADGVIGLKNGCICCSLQGDLLRTLKIVLGQDPHPELIVIEASGVADPAGVIQSLIDPVLWDQARLETVVCVIDAPDVPDRSGDPLWRAQVRESDFLCLAKTEGLSADALAAIHAGFAVQSKYHVFDLALPVPISAFVGRDTPVARDSTRAPLQDDRFACLEWRHDGAIELQEFQAVMSQLAPSLLRAKGFLSFEQQQSRMLFQLTGTRATLARAPKTDDDGCQLVLIGDRKVFDASHAAAALDALTHR</sequence>
<keyword evidence="1" id="KW-0547">Nucleotide-binding</keyword>
<name>A0A9Q2NQ50_9RHOB</name>
<accession>A0A9Q2NQ50</accession>
<reference evidence="8" key="1">
    <citation type="submission" date="2021-01" db="EMBL/GenBank/DDBJ databases">
        <title>Diatom-associated Roseobacters Show Island Model of Population Structure.</title>
        <authorList>
            <person name="Qu L."/>
            <person name="Feng X."/>
            <person name="Chen Y."/>
            <person name="Li L."/>
            <person name="Wang X."/>
            <person name="Hu Z."/>
            <person name="Wang H."/>
            <person name="Luo H."/>
        </authorList>
    </citation>
    <scope>NUCLEOTIDE SEQUENCE</scope>
    <source>
        <strain evidence="8">SM26-45</strain>
    </source>
</reference>
<dbReference type="InterPro" id="IPR027417">
    <property type="entry name" value="P-loop_NTPase"/>
</dbReference>
<keyword evidence="3" id="KW-0143">Chaperone</keyword>
<evidence type="ECO:0000256" key="4">
    <source>
        <dbReference type="ARBA" id="ARBA00034320"/>
    </source>
</evidence>
<dbReference type="SUPFAM" id="SSF90002">
    <property type="entry name" value="Hypothetical protein YjiA, C-terminal domain"/>
    <property type="match status" value="1"/>
</dbReference>
<dbReference type="RefSeq" id="WP_231034593.1">
    <property type="nucleotide sequence ID" value="NZ_JAJNGX010000008.1"/>
</dbReference>
<dbReference type="CDD" id="cd03112">
    <property type="entry name" value="CobW-like"/>
    <property type="match status" value="1"/>
</dbReference>
<evidence type="ECO:0000256" key="6">
    <source>
        <dbReference type="ARBA" id="ARBA00049117"/>
    </source>
</evidence>
<dbReference type="InterPro" id="IPR003495">
    <property type="entry name" value="CobW/HypB/UreG_nucleotide-bd"/>
</dbReference>
<evidence type="ECO:0000256" key="3">
    <source>
        <dbReference type="ARBA" id="ARBA00023186"/>
    </source>
</evidence>
<comment type="function">
    <text evidence="5">Zinc chaperone that directly transfers zinc cofactor to target proteins, thereby activating them. Zinc is transferred from the CXCC motif in the GTPase domain to the zinc binding site in target proteins in a process requiring GTP hydrolysis.</text>
</comment>
<evidence type="ECO:0000313" key="9">
    <source>
        <dbReference type="Proteomes" id="UP000809337"/>
    </source>
</evidence>
<evidence type="ECO:0000256" key="2">
    <source>
        <dbReference type="ARBA" id="ARBA00022801"/>
    </source>
</evidence>
<dbReference type="GO" id="GO:0000166">
    <property type="term" value="F:nucleotide binding"/>
    <property type="evidence" value="ECO:0007669"/>
    <property type="project" value="UniProtKB-KW"/>
</dbReference>
<comment type="caution">
    <text evidence="8">The sequence shown here is derived from an EMBL/GenBank/DDBJ whole genome shotgun (WGS) entry which is preliminary data.</text>
</comment>
<evidence type="ECO:0000259" key="7">
    <source>
        <dbReference type="SMART" id="SM00833"/>
    </source>
</evidence>